<accession>A0A0F5IQ81</accession>
<comment type="caution">
    <text evidence="8">The sequence shown here is derived from an EMBL/GenBank/DDBJ whole genome shotgun (WGS) entry which is preliminary data.</text>
</comment>
<evidence type="ECO:0000259" key="7">
    <source>
        <dbReference type="Pfam" id="PF00881"/>
    </source>
</evidence>
<keyword evidence="3 5" id="KW-0288">FMN</keyword>
<keyword evidence="5" id="KW-0521">NADP</keyword>
<feature type="coiled-coil region" evidence="6">
    <location>
        <begin position="199"/>
        <end position="226"/>
    </location>
</feature>
<sequence length="256" mass="28991">MDFLLSIDMIDIMKNRRTIRKYTEQDIPEELLNELLEVAARASNTGNMQLYSVVVTRDQSNKEKLAPAHFNQPMITTAPVVLTFCADANRFVKWAEQRKAEAGFDNLQTFIASTIDAMLFAQAFCDAAEEKGLGICYLGTTAYNADKIIEALSLPRLVVPIVTVTVGYPAMPLPEQVERLPLAAVVHQEAYVDYTPDMIDELYGEKEALEVNKQFVKENNKETLAQVFTDVRYTKKNNEYFSEVLLKVLKDQGFMK</sequence>
<keyword evidence="2 5" id="KW-0285">Flavoprotein</keyword>
<evidence type="ECO:0000256" key="5">
    <source>
        <dbReference type="PIRNR" id="PIRNR005426"/>
    </source>
</evidence>
<protein>
    <recommendedName>
        <fullName evidence="7">Nitroreductase domain-containing protein</fullName>
    </recommendedName>
</protein>
<dbReference type="Pfam" id="PF00881">
    <property type="entry name" value="Nitroreductase"/>
    <property type="match status" value="1"/>
</dbReference>
<dbReference type="InterPro" id="IPR029479">
    <property type="entry name" value="Nitroreductase"/>
</dbReference>
<reference evidence="8 9" key="1">
    <citation type="submission" date="2013-04" db="EMBL/GenBank/DDBJ databases">
        <title>The Genome Sequence of Parabacteroides goldsteinii DSM 19448.</title>
        <authorList>
            <consortium name="The Broad Institute Genomics Platform"/>
            <person name="Earl A."/>
            <person name="Ward D."/>
            <person name="Feldgarden M."/>
            <person name="Gevers D."/>
            <person name="Martens E."/>
            <person name="Sakamoto M."/>
            <person name="Benno Y."/>
            <person name="Song Y."/>
            <person name="Liu C."/>
            <person name="Lee J."/>
            <person name="Bolanos M."/>
            <person name="Vaisanen M.L."/>
            <person name="Finegold S.M."/>
            <person name="Walker B."/>
            <person name="Young S."/>
            <person name="Zeng Q."/>
            <person name="Gargeya S."/>
            <person name="Fitzgerald M."/>
            <person name="Haas B."/>
            <person name="Abouelleil A."/>
            <person name="Allen A.W."/>
            <person name="Alvarado L."/>
            <person name="Arachchi H.M."/>
            <person name="Berlin A.M."/>
            <person name="Chapman S.B."/>
            <person name="Gainer-Dewar J."/>
            <person name="Goldberg J."/>
            <person name="Griggs A."/>
            <person name="Gujja S."/>
            <person name="Hansen M."/>
            <person name="Howarth C."/>
            <person name="Imamovic A."/>
            <person name="Ireland A."/>
            <person name="Larimer J."/>
            <person name="McCowan C."/>
            <person name="Murphy C."/>
            <person name="Pearson M."/>
            <person name="Poon T.W."/>
            <person name="Priest M."/>
            <person name="Roberts A."/>
            <person name="Saif S."/>
            <person name="Shea T."/>
            <person name="Sisk P."/>
            <person name="Sykes S."/>
            <person name="Wortman J."/>
            <person name="Nusbaum C."/>
            <person name="Birren B."/>
        </authorList>
    </citation>
    <scope>NUCLEOTIDE SEQUENCE [LARGE SCALE GENOMIC DNA]</scope>
    <source>
        <strain evidence="8 9">DSM 19448</strain>
    </source>
</reference>
<dbReference type="EMBL" id="AQHV01000026">
    <property type="protein sequence ID" value="KKB47282.1"/>
    <property type="molecule type" value="Genomic_DNA"/>
</dbReference>
<dbReference type="PANTHER" id="PTHR43425">
    <property type="entry name" value="OXYGEN-INSENSITIVE NADPH NITROREDUCTASE"/>
    <property type="match status" value="1"/>
</dbReference>
<evidence type="ECO:0000256" key="1">
    <source>
        <dbReference type="ARBA" id="ARBA00008366"/>
    </source>
</evidence>
<dbReference type="Proteomes" id="UP000033047">
    <property type="component" value="Unassembled WGS sequence"/>
</dbReference>
<organism evidence="8 9">
    <name type="scientific">Parabacteroides goldsteinii DSM 19448 = WAL 12034</name>
    <dbReference type="NCBI Taxonomy" id="927665"/>
    <lineage>
        <taxon>Bacteria</taxon>
        <taxon>Pseudomonadati</taxon>
        <taxon>Bacteroidota</taxon>
        <taxon>Bacteroidia</taxon>
        <taxon>Bacteroidales</taxon>
        <taxon>Tannerellaceae</taxon>
        <taxon>Parabacteroides</taxon>
    </lineage>
</organism>
<evidence type="ECO:0000313" key="8">
    <source>
        <dbReference type="EMBL" id="KKB47282.1"/>
    </source>
</evidence>
<dbReference type="Gene3D" id="3.40.109.10">
    <property type="entry name" value="NADH Oxidase"/>
    <property type="match status" value="1"/>
</dbReference>
<evidence type="ECO:0000256" key="2">
    <source>
        <dbReference type="ARBA" id="ARBA00022630"/>
    </source>
</evidence>
<evidence type="ECO:0000256" key="4">
    <source>
        <dbReference type="ARBA" id="ARBA00023002"/>
    </source>
</evidence>
<dbReference type="PATRIC" id="fig|927665.4.peg.4812"/>
<dbReference type="GO" id="GO:0016491">
    <property type="term" value="F:oxidoreductase activity"/>
    <property type="evidence" value="ECO:0007669"/>
    <property type="project" value="UniProtKB-UniRule"/>
</dbReference>
<keyword evidence="4 5" id="KW-0560">Oxidoreductase</keyword>
<feature type="domain" description="Nitroreductase" evidence="7">
    <location>
        <begin position="14"/>
        <end position="168"/>
    </location>
</feature>
<evidence type="ECO:0000256" key="6">
    <source>
        <dbReference type="SAM" id="Coils"/>
    </source>
</evidence>
<dbReference type="InterPro" id="IPR000415">
    <property type="entry name" value="Nitroreductase-like"/>
</dbReference>
<keyword evidence="6" id="KW-0175">Coiled coil</keyword>
<dbReference type="AlphaFoldDB" id="A0A0F5IQ81"/>
<gene>
    <name evidence="8" type="ORF">HMPREF1535_04692</name>
</gene>
<dbReference type="PANTHER" id="PTHR43425:SF2">
    <property type="entry name" value="OXYGEN-INSENSITIVE NADPH NITROREDUCTASE"/>
    <property type="match status" value="1"/>
</dbReference>
<evidence type="ECO:0000256" key="3">
    <source>
        <dbReference type="ARBA" id="ARBA00022643"/>
    </source>
</evidence>
<dbReference type="STRING" id="927665.HMPREF1535_04692"/>
<proteinExistence type="inferred from homology"/>
<dbReference type="InterPro" id="IPR016446">
    <property type="entry name" value="Flavin_OxRdtase_Frp"/>
</dbReference>
<name>A0A0F5IQ81_9BACT</name>
<dbReference type="PIRSF" id="PIRSF005426">
    <property type="entry name" value="Frp"/>
    <property type="match status" value="1"/>
</dbReference>
<dbReference type="SUPFAM" id="SSF55469">
    <property type="entry name" value="FMN-dependent nitroreductase-like"/>
    <property type="match status" value="1"/>
</dbReference>
<dbReference type="HOGENOM" id="CLU_070764_0_1_10"/>
<comment type="similarity">
    <text evidence="1 5">Belongs to the flavin oxidoreductase frp family.</text>
</comment>
<evidence type="ECO:0000313" key="9">
    <source>
        <dbReference type="Proteomes" id="UP000033047"/>
    </source>
</evidence>